<evidence type="ECO:0000313" key="6">
    <source>
        <dbReference type="Proteomes" id="UP000282007"/>
    </source>
</evidence>
<organism evidence="4 5">
    <name type="scientific">Haloplanus aerogenes</name>
    <dbReference type="NCBI Taxonomy" id="660522"/>
    <lineage>
        <taxon>Archaea</taxon>
        <taxon>Methanobacteriati</taxon>
        <taxon>Methanobacteriota</taxon>
        <taxon>Stenosarchaea group</taxon>
        <taxon>Halobacteria</taxon>
        <taxon>Halobacteriales</taxon>
        <taxon>Haloferacaceae</taxon>
        <taxon>Haloplanus</taxon>
    </lineage>
</organism>
<dbReference type="InterPro" id="IPR017850">
    <property type="entry name" value="Alkaline_phosphatase_core_sf"/>
</dbReference>
<evidence type="ECO:0000313" key="5">
    <source>
        <dbReference type="Proteomes" id="UP000277326"/>
    </source>
</evidence>
<dbReference type="InterPro" id="IPR000917">
    <property type="entry name" value="Sulfatase_N"/>
</dbReference>
<evidence type="ECO:0000313" key="4">
    <source>
        <dbReference type="EMBL" id="RMB18209.1"/>
    </source>
</evidence>
<evidence type="ECO:0000259" key="2">
    <source>
        <dbReference type="Pfam" id="PF00884"/>
    </source>
</evidence>
<evidence type="ECO:0000313" key="3">
    <source>
        <dbReference type="EMBL" id="AZH26332.1"/>
    </source>
</evidence>
<dbReference type="InterPro" id="IPR052701">
    <property type="entry name" value="GAG_Ulvan_Degrading_Sulfatases"/>
</dbReference>
<accession>A0A3M0DFU7</accession>
<dbReference type="EMBL" id="CP034145">
    <property type="protein sequence ID" value="AZH26332.1"/>
    <property type="molecule type" value="Genomic_DNA"/>
</dbReference>
<dbReference type="Proteomes" id="UP000282007">
    <property type="component" value="Chromosome"/>
</dbReference>
<proteinExistence type="predicted"/>
<dbReference type="PANTHER" id="PTHR43751">
    <property type="entry name" value="SULFATASE"/>
    <property type="match status" value="1"/>
</dbReference>
<dbReference type="GeneID" id="38472337"/>
<dbReference type="Gene3D" id="3.40.720.10">
    <property type="entry name" value="Alkaline Phosphatase, subunit A"/>
    <property type="match status" value="1"/>
</dbReference>
<dbReference type="KEGG" id="haer:DU502_13585"/>
<dbReference type="Pfam" id="PF00884">
    <property type="entry name" value="Sulfatase"/>
    <property type="match status" value="1"/>
</dbReference>
<feature type="domain" description="Sulfatase N-terminal" evidence="2">
    <location>
        <begin position="6"/>
        <end position="345"/>
    </location>
</feature>
<comment type="PTM">
    <text evidence="1">The conversion to 3-oxoalanine (also known as C-formylglycine, FGly), of a serine or cysteine residue in prokaryotes and of a cysteine residue in eukaryotes, is critical for catalytic activity.</text>
</comment>
<dbReference type="SUPFAM" id="SSF53649">
    <property type="entry name" value="Alkaline phosphatase-like"/>
    <property type="match status" value="1"/>
</dbReference>
<dbReference type="EMBL" id="REFS01000003">
    <property type="protein sequence ID" value="RMB18209.1"/>
    <property type="molecule type" value="Genomic_DNA"/>
</dbReference>
<reference evidence="4" key="3">
    <citation type="submission" date="2018-10" db="EMBL/GenBank/DDBJ databases">
        <authorList>
            <person name="Whitman W."/>
            <person name="Huntemann M."/>
            <person name="Clum A."/>
            <person name="Pillay M."/>
            <person name="Palaniappan K."/>
            <person name="Varghese N."/>
            <person name="Mikhailova N."/>
            <person name="Stamatis D."/>
            <person name="Reddy T."/>
            <person name="Daum C."/>
            <person name="Shapiro N."/>
            <person name="Ivanova N."/>
            <person name="Kyrpides N."/>
            <person name="Woyke T."/>
        </authorList>
    </citation>
    <scope>NUCLEOTIDE SEQUENCE</scope>
    <source>
        <strain evidence="4">CGMCC 1.10124</strain>
    </source>
</reference>
<dbReference type="OrthoDB" id="3164at2157"/>
<evidence type="ECO:0000256" key="1">
    <source>
        <dbReference type="PIRSR" id="PIRSR600917-52"/>
    </source>
</evidence>
<reference evidence="4 5" key="1">
    <citation type="journal article" date="2015" name="Stand. Genomic Sci.">
        <title>Genomic Encyclopedia of Bacterial and Archaeal Type Strains, Phase III: the genomes of soil and plant-associated and newly described type strains.</title>
        <authorList>
            <person name="Whitman W.B."/>
            <person name="Woyke T."/>
            <person name="Klenk H.P."/>
            <person name="Zhou Y."/>
            <person name="Lilburn T.G."/>
            <person name="Beck B.J."/>
            <person name="De Vos P."/>
            <person name="Vandamme P."/>
            <person name="Eisen J.A."/>
            <person name="Garrity G."/>
            <person name="Hugenholtz P."/>
            <person name="Kyrpides N.C."/>
        </authorList>
    </citation>
    <scope>NUCLEOTIDE SEQUENCE [LARGE SCALE GENOMIC DNA]</scope>
    <source>
        <strain evidence="4 5">CGMCC 1.10124</strain>
    </source>
</reference>
<gene>
    <name evidence="4" type="ORF">ATH50_1659</name>
    <name evidence="3" type="ORF">DU502_13585</name>
</gene>
<name>A0A3M0DFU7_9EURY</name>
<sequence>MATANPNVLLVVLDSVRARNTSLHGYRRETTPRLDAFADRATTYRQARAPGIHSLASHASIFSGAHVAAHGLTSHGAQIDPGRTVWADLADRGYDTGFFTPNAVVTRSSNFGDAFDTVVGPKERQSAPFPDALSPSTVENINDTSYVDYLRLSLTSGRPIRSLVNGAAELAYDRLDRFAVDESGATYVPEFLDWHADRSGPWAACLNLMDAHYPYVPDDEHDRWGGSYLQRLHRETRGPYSTTFLSGEYLWKLRAFEALYDGAIRQADAHVDRLLGALRERGELDDTLVVVTSDHGEGFGEPSELEPTVELVDHSWGISEEVTHVPLVVKYPGQTEGRTVDRPATLTRFPAVVRAAVDGEGAAEADATDGDRSFAPDGPVLVSTERVTSPSEELPDACPNPERYAGPWRAVYEWRDGAVWKFSRRGDSALTQVIPNALERQVIERDEDVTSEVFDAIEPDPTVAAGNRDLDADVQSHLKELGYL</sequence>
<dbReference type="PANTHER" id="PTHR43751:SF3">
    <property type="entry name" value="SULFATASE N-TERMINAL DOMAIN-CONTAINING PROTEIN"/>
    <property type="match status" value="1"/>
</dbReference>
<reference evidence="3 6" key="2">
    <citation type="submission" date="2018-07" db="EMBL/GenBank/DDBJ databases">
        <title>Genome sequences of Haloplanus aerogenes JCM 16430T.</title>
        <authorList>
            <person name="Kim Y.B."/>
            <person name="Roh S.W."/>
        </authorList>
    </citation>
    <scope>NUCLEOTIDE SEQUENCE [LARGE SCALE GENOMIC DNA]</scope>
    <source>
        <strain evidence="3 6">JCM 16430</strain>
    </source>
</reference>
<dbReference type="Proteomes" id="UP000277326">
    <property type="component" value="Unassembled WGS sequence"/>
</dbReference>
<keyword evidence="6" id="KW-1185">Reference proteome</keyword>
<dbReference type="AlphaFoldDB" id="A0A3M0DFU7"/>
<feature type="modified residue" description="3-oxoalanine (Ser)" evidence="1">
    <location>
        <position position="54"/>
    </location>
</feature>
<dbReference type="CDD" id="cd16148">
    <property type="entry name" value="sulfatase_like"/>
    <property type="match status" value="1"/>
</dbReference>
<protein>
    <submittedName>
        <fullName evidence="3 4">Sulfatase</fullName>
    </submittedName>
</protein>
<dbReference type="RefSeq" id="WP_121920305.1">
    <property type="nucleotide sequence ID" value="NZ_CP034145.1"/>
</dbReference>